<name>A0A6A6XGE8_9PLEO</name>
<dbReference type="Proteomes" id="UP000799757">
    <property type="component" value="Unassembled WGS sequence"/>
</dbReference>
<feature type="compositionally biased region" description="Basic and acidic residues" evidence="1">
    <location>
        <begin position="126"/>
        <end position="142"/>
    </location>
</feature>
<evidence type="ECO:0000313" key="2">
    <source>
        <dbReference type="EMBL" id="KAF2795328.1"/>
    </source>
</evidence>
<reference evidence="2" key="1">
    <citation type="journal article" date="2020" name="Stud. Mycol.">
        <title>101 Dothideomycetes genomes: a test case for predicting lifestyles and emergence of pathogens.</title>
        <authorList>
            <person name="Haridas S."/>
            <person name="Albert R."/>
            <person name="Binder M."/>
            <person name="Bloem J."/>
            <person name="Labutti K."/>
            <person name="Salamov A."/>
            <person name="Andreopoulos B."/>
            <person name="Baker S."/>
            <person name="Barry K."/>
            <person name="Bills G."/>
            <person name="Bluhm B."/>
            <person name="Cannon C."/>
            <person name="Castanera R."/>
            <person name="Culley D."/>
            <person name="Daum C."/>
            <person name="Ezra D."/>
            <person name="Gonzalez J."/>
            <person name="Henrissat B."/>
            <person name="Kuo A."/>
            <person name="Liang C."/>
            <person name="Lipzen A."/>
            <person name="Lutzoni F."/>
            <person name="Magnuson J."/>
            <person name="Mondo S."/>
            <person name="Nolan M."/>
            <person name="Ohm R."/>
            <person name="Pangilinan J."/>
            <person name="Park H.-J."/>
            <person name="Ramirez L."/>
            <person name="Alfaro M."/>
            <person name="Sun H."/>
            <person name="Tritt A."/>
            <person name="Yoshinaga Y."/>
            <person name="Zwiers L.-H."/>
            <person name="Turgeon B."/>
            <person name="Goodwin S."/>
            <person name="Spatafora J."/>
            <person name="Crous P."/>
            <person name="Grigoriev I."/>
        </authorList>
    </citation>
    <scope>NUCLEOTIDE SEQUENCE</scope>
    <source>
        <strain evidence="2">CBS 109.77</strain>
    </source>
</reference>
<accession>A0A6A6XGE8</accession>
<evidence type="ECO:0000313" key="3">
    <source>
        <dbReference type="Proteomes" id="UP000799757"/>
    </source>
</evidence>
<dbReference type="EMBL" id="MU001862">
    <property type="protein sequence ID" value="KAF2795328.1"/>
    <property type="molecule type" value="Genomic_DNA"/>
</dbReference>
<organism evidence="2 3">
    <name type="scientific">Melanomma pulvis-pyrius CBS 109.77</name>
    <dbReference type="NCBI Taxonomy" id="1314802"/>
    <lineage>
        <taxon>Eukaryota</taxon>
        <taxon>Fungi</taxon>
        <taxon>Dikarya</taxon>
        <taxon>Ascomycota</taxon>
        <taxon>Pezizomycotina</taxon>
        <taxon>Dothideomycetes</taxon>
        <taxon>Pleosporomycetidae</taxon>
        <taxon>Pleosporales</taxon>
        <taxon>Melanommataceae</taxon>
        <taxon>Melanomma</taxon>
    </lineage>
</organism>
<keyword evidence="3" id="KW-1185">Reference proteome</keyword>
<dbReference type="AlphaFoldDB" id="A0A6A6XGE8"/>
<feature type="region of interest" description="Disordered" evidence="1">
    <location>
        <begin position="121"/>
        <end position="171"/>
    </location>
</feature>
<gene>
    <name evidence="2" type="ORF">K505DRAFT_336130</name>
</gene>
<protein>
    <submittedName>
        <fullName evidence="2">Uncharacterized protein</fullName>
    </submittedName>
</protein>
<evidence type="ECO:0000256" key="1">
    <source>
        <dbReference type="SAM" id="MobiDB-lite"/>
    </source>
</evidence>
<sequence length="171" mass="19491">MDRTSKDSMDEEAPLRLRSRIQQYARCWMDGFFDFKAEGYTTMLHVATPEGDEVIQKLRQGPSRSSIWLPETLPADMVLERTISKYRTTEVHIHGGSSETGLWMKLKKELQERFVERVGQGCLDSSDDKKPPSRASKDDGQTRTHVRGYGDVAESEESEQDFIHDFSSGGK</sequence>
<proteinExistence type="predicted"/>